<proteinExistence type="predicted"/>
<evidence type="ECO:0000313" key="3">
    <source>
        <dbReference type="Proteomes" id="UP000295344"/>
    </source>
</evidence>
<evidence type="ECO:0000256" key="1">
    <source>
        <dbReference type="SAM" id="Phobius"/>
    </source>
</evidence>
<comment type="caution">
    <text evidence="2">The sequence shown here is derived from an EMBL/GenBank/DDBJ whole genome shotgun (WGS) entry which is preliminary data.</text>
</comment>
<gene>
    <name evidence="2" type="ORF">CLV52_3254</name>
</gene>
<feature type="transmembrane region" description="Helical" evidence="1">
    <location>
        <begin position="181"/>
        <end position="203"/>
    </location>
</feature>
<protein>
    <submittedName>
        <fullName evidence="2">Uncharacterized protein</fullName>
    </submittedName>
</protein>
<feature type="transmembrane region" description="Helical" evidence="1">
    <location>
        <begin position="67"/>
        <end position="89"/>
    </location>
</feature>
<keyword evidence="1" id="KW-0472">Membrane</keyword>
<feature type="transmembrane region" description="Helical" evidence="1">
    <location>
        <begin position="209"/>
        <end position="231"/>
    </location>
</feature>
<feature type="transmembrane region" description="Helical" evidence="1">
    <location>
        <begin position="146"/>
        <end position="169"/>
    </location>
</feature>
<dbReference type="AlphaFoldDB" id="A0A4R7FH52"/>
<organism evidence="2 3">
    <name type="scientific">Amnibacterium kyonggiense</name>
    <dbReference type="NCBI Taxonomy" id="595671"/>
    <lineage>
        <taxon>Bacteria</taxon>
        <taxon>Bacillati</taxon>
        <taxon>Actinomycetota</taxon>
        <taxon>Actinomycetes</taxon>
        <taxon>Micrococcales</taxon>
        <taxon>Microbacteriaceae</taxon>
        <taxon>Amnibacterium</taxon>
    </lineage>
</organism>
<accession>A0A4R7FH52</accession>
<reference evidence="2 3" key="1">
    <citation type="submission" date="2019-03" db="EMBL/GenBank/DDBJ databases">
        <title>Genomic Encyclopedia of Archaeal and Bacterial Type Strains, Phase II (KMG-II): from individual species to whole genera.</title>
        <authorList>
            <person name="Goeker M."/>
        </authorList>
    </citation>
    <scope>NUCLEOTIDE SEQUENCE [LARGE SCALE GENOMIC DNA]</scope>
    <source>
        <strain evidence="2 3">DSM 24782</strain>
    </source>
</reference>
<keyword evidence="1" id="KW-0812">Transmembrane</keyword>
<dbReference type="Proteomes" id="UP000295344">
    <property type="component" value="Unassembled WGS sequence"/>
</dbReference>
<dbReference type="EMBL" id="SOAM01000003">
    <property type="protein sequence ID" value="TDS76135.1"/>
    <property type="molecule type" value="Genomic_DNA"/>
</dbReference>
<dbReference type="OrthoDB" id="3724330at2"/>
<sequence length="237" mass="23534">MTTAVARPASPADVVVLQYAVPTRMVTIPIGILVAVVLVMTAVTLVVVRGGGSGDDLAQSGAVVWSLFGFVVAVGVQSVSVTFPIALALGTTRRTFTLGTLATAALESALLAAAALLLLGLERLTGGWFVGARVLSDGMLGGGDPLLLVAVMAGGGFTALSVGALYGAAWVRFGARGPATLGIATGVLLTALLLVALPAIPAVAAALGAWALVLTGAVVVVVSVTGELVLLRRASVR</sequence>
<keyword evidence="3" id="KW-1185">Reference proteome</keyword>
<keyword evidence="1" id="KW-1133">Transmembrane helix</keyword>
<dbReference type="RefSeq" id="WP_133767342.1">
    <property type="nucleotide sequence ID" value="NZ_BAAARP010000001.1"/>
</dbReference>
<evidence type="ECO:0000313" key="2">
    <source>
        <dbReference type="EMBL" id="TDS76135.1"/>
    </source>
</evidence>
<name>A0A4R7FH52_9MICO</name>
<feature type="transmembrane region" description="Helical" evidence="1">
    <location>
        <begin position="26"/>
        <end position="47"/>
    </location>
</feature>
<feature type="transmembrane region" description="Helical" evidence="1">
    <location>
        <begin position="101"/>
        <end position="121"/>
    </location>
</feature>